<dbReference type="EMBL" id="JACSDZ010000004">
    <property type="protein sequence ID" value="KAF7405992.1"/>
    <property type="molecule type" value="Genomic_DNA"/>
</dbReference>
<protein>
    <submittedName>
        <fullName evidence="2">Uncharacterized protein</fullName>
    </submittedName>
</protein>
<dbReference type="AlphaFoldDB" id="A0A834NE80"/>
<sequence length="286" mass="31068">MSVFKPHASFTLEQRFVKESQMTSAITKRSMKSEYVEVEVLSHIEMASFSKANRIVEKTQEALLRWERRACSRGVGEHLWHSSGWRSPCGADDDTSGGGGGGSSGGDVSDSSGGGRTARSRYDPAERAPISGRAQRVVEPTLSRALCPVLVGISGALTGPPPAIPVPMPVPTAAPRPTATRAATALSKEAERERPSKPCQWRLARSRAYFLVRTIIVEGSRRCYRRLNIGKIRVEAVPVPLGRMPQRSSLNSIPSNGLLSKFYTTAATTTITVLVYYSTPQPCRVP</sequence>
<gene>
    <name evidence="2" type="ORF">HZH68_005361</name>
</gene>
<organism evidence="2 3">
    <name type="scientific">Vespula germanica</name>
    <name type="common">German yellow jacket</name>
    <name type="synonym">Paravespula germanica</name>
    <dbReference type="NCBI Taxonomy" id="30212"/>
    <lineage>
        <taxon>Eukaryota</taxon>
        <taxon>Metazoa</taxon>
        <taxon>Ecdysozoa</taxon>
        <taxon>Arthropoda</taxon>
        <taxon>Hexapoda</taxon>
        <taxon>Insecta</taxon>
        <taxon>Pterygota</taxon>
        <taxon>Neoptera</taxon>
        <taxon>Endopterygota</taxon>
        <taxon>Hymenoptera</taxon>
        <taxon>Apocrita</taxon>
        <taxon>Aculeata</taxon>
        <taxon>Vespoidea</taxon>
        <taxon>Vespidae</taxon>
        <taxon>Vespinae</taxon>
        <taxon>Vespula</taxon>
    </lineage>
</organism>
<reference evidence="2" key="1">
    <citation type="journal article" date="2020" name="G3 (Bethesda)">
        <title>High-Quality Assemblies for Three Invasive Social Wasps from the &lt;i&gt;Vespula&lt;/i&gt; Genus.</title>
        <authorList>
            <person name="Harrop T.W.R."/>
            <person name="Guhlin J."/>
            <person name="McLaughlin G.M."/>
            <person name="Permina E."/>
            <person name="Stockwell P."/>
            <person name="Gilligan J."/>
            <person name="Le Lec M.F."/>
            <person name="Gruber M.A.M."/>
            <person name="Quinn O."/>
            <person name="Lovegrove M."/>
            <person name="Duncan E.J."/>
            <person name="Remnant E.J."/>
            <person name="Van Eeckhoven J."/>
            <person name="Graham B."/>
            <person name="Knapp R.A."/>
            <person name="Langford K.W."/>
            <person name="Kronenberg Z."/>
            <person name="Press M.O."/>
            <person name="Eacker S.M."/>
            <person name="Wilson-Rankin E.E."/>
            <person name="Purcell J."/>
            <person name="Lester P.J."/>
            <person name="Dearden P.K."/>
        </authorList>
    </citation>
    <scope>NUCLEOTIDE SEQUENCE</scope>
    <source>
        <strain evidence="2">Linc-1</strain>
    </source>
</reference>
<comment type="caution">
    <text evidence="2">The sequence shown here is derived from an EMBL/GenBank/DDBJ whole genome shotgun (WGS) entry which is preliminary data.</text>
</comment>
<evidence type="ECO:0000313" key="3">
    <source>
        <dbReference type="Proteomes" id="UP000617340"/>
    </source>
</evidence>
<proteinExistence type="predicted"/>
<accession>A0A834NE80</accession>
<feature type="compositionally biased region" description="Gly residues" evidence="1">
    <location>
        <begin position="96"/>
        <end position="105"/>
    </location>
</feature>
<dbReference type="Proteomes" id="UP000617340">
    <property type="component" value="Unassembled WGS sequence"/>
</dbReference>
<evidence type="ECO:0000313" key="2">
    <source>
        <dbReference type="EMBL" id="KAF7405992.1"/>
    </source>
</evidence>
<keyword evidence="3" id="KW-1185">Reference proteome</keyword>
<name>A0A834NE80_VESGE</name>
<evidence type="ECO:0000256" key="1">
    <source>
        <dbReference type="SAM" id="MobiDB-lite"/>
    </source>
</evidence>
<feature type="region of interest" description="Disordered" evidence="1">
    <location>
        <begin position="77"/>
        <end position="134"/>
    </location>
</feature>